<dbReference type="InterPro" id="IPR037485">
    <property type="entry name" value="PEX22"/>
</dbReference>
<sequence length="210" mass="23603">MSAPGRCTPTSSTQNTTQNSGWGSRLLGGIKSATRKNKKRMTISLKNCVLWNPSSDVNTPNHAFHENATVLLTKLCQVYDVYLIIHINSENERSEILGLLENAGVLSQLDDRKILYCSTEQGKVHMIRHIDPQIHVEGGWELDDGEEIVRTLRPHIPKLLWIITRRRRSSFNQAKLKESDQGILGPNVELTDQFMDSSLAREVGLSLSQS</sequence>
<feature type="compositionally biased region" description="Low complexity" evidence="1">
    <location>
        <begin position="10"/>
        <end position="20"/>
    </location>
</feature>
<dbReference type="EMBL" id="JABAYA010000002">
    <property type="protein sequence ID" value="KAF7732546.1"/>
    <property type="molecule type" value="Genomic_DNA"/>
</dbReference>
<dbReference type="Pfam" id="PF22978">
    <property type="entry name" value="HAD_Pex22"/>
    <property type="match status" value="1"/>
</dbReference>
<dbReference type="PANTHER" id="PTHR34126:SF1">
    <property type="entry name" value="PEROXISOME BIOGENESIS PROTEIN 22"/>
    <property type="match status" value="1"/>
</dbReference>
<dbReference type="GO" id="GO:0007031">
    <property type="term" value="P:peroxisome organization"/>
    <property type="evidence" value="ECO:0007669"/>
    <property type="project" value="InterPro"/>
</dbReference>
<reference evidence="2" key="1">
    <citation type="submission" date="2020-01" db="EMBL/GenBank/DDBJ databases">
        <title>Genome Sequencing of Three Apophysomyces-Like Fungal Strains Confirms a Novel Fungal Genus in the Mucoromycota with divergent Burkholderia-like Endosymbiotic Bacteria.</title>
        <authorList>
            <person name="Stajich J.E."/>
            <person name="Macias A.M."/>
            <person name="Carter-House D."/>
            <person name="Lovett B."/>
            <person name="Kasson L.R."/>
            <person name="Berry K."/>
            <person name="Grigoriev I."/>
            <person name="Chang Y."/>
            <person name="Spatafora J."/>
            <person name="Kasson M.T."/>
        </authorList>
    </citation>
    <scope>NUCLEOTIDE SEQUENCE</scope>
    <source>
        <strain evidence="2">NRRL A-21654</strain>
    </source>
</reference>
<evidence type="ECO:0000256" key="1">
    <source>
        <dbReference type="SAM" id="MobiDB-lite"/>
    </source>
</evidence>
<evidence type="ECO:0000313" key="3">
    <source>
        <dbReference type="Proteomes" id="UP000605846"/>
    </source>
</evidence>
<accession>A0A8H7BW66</accession>
<proteinExistence type="predicted"/>
<feature type="region of interest" description="Disordered" evidence="1">
    <location>
        <begin position="1"/>
        <end position="24"/>
    </location>
</feature>
<organism evidence="2 3">
    <name type="scientific">Apophysomyces ossiformis</name>
    <dbReference type="NCBI Taxonomy" id="679940"/>
    <lineage>
        <taxon>Eukaryota</taxon>
        <taxon>Fungi</taxon>
        <taxon>Fungi incertae sedis</taxon>
        <taxon>Mucoromycota</taxon>
        <taxon>Mucoromycotina</taxon>
        <taxon>Mucoromycetes</taxon>
        <taxon>Mucorales</taxon>
        <taxon>Mucorineae</taxon>
        <taxon>Mucoraceae</taxon>
        <taxon>Apophysomyces</taxon>
    </lineage>
</organism>
<evidence type="ECO:0000313" key="2">
    <source>
        <dbReference type="EMBL" id="KAF7732546.1"/>
    </source>
</evidence>
<gene>
    <name evidence="2" type="ORF">EC973_003293</name>
</gene>
<comment type="caution">
    <text evidence="2">The sequence shown here is derived from an EMBL/GenBank/DDBJ whole genome shotgun (WGS) entry which is preliminary data.</text>
</comment>
<protein>
    <submittedName>
        <fullName evidence="2">Uncharacterized protein</fullName>
    </submittedName>
</protein>
<dbReference type="AlphaFoldDB" id="A0A8H7BW66"/>
<dbReference type="PANTHER" id="PTHR34126">
    <property type="entry name" value="PEROXISOME BIOGENESIS PROTEIN 22"/>
    <property type="match status" value="1"/>
</dbReference>
<dbReference type="Proteomes" id="UP000605846">
    <property type="component" value="Unassembled WGS sequence"/>
</dbReference>
<name>A0A8H7BW66_9FUNG</name>
<dbReference type="OrthoDB" id="77656at2759"/>
<keyword evidence="3" id="KW-1185">Reference proteome</keyword>